<proteinExistence type="predicted"/>
<dbReference type="EMBL" id="CABWLC010000012">
    <property type="protein sequence ID" value="VXA84999.1"/>
    <property type="molecule type" value="Genomic_DNA"/>
</dbReference>
<organism evidence="1 2">
    <name type="scientific">Aeromonas veronii</name>
    <dbReference type="NCBI Taxonomy" id="654"/>
    <lineage>
        <taxon>Bacteria</taxon>
        <taxon>Pseudomonadati</taxon>
        <taxon>Pseudomonadota</taxon>
        <taxon>Gammaproteobacteria</taxon>
        <taxon>Aeromonadales</taxon>
        <taxon>Aeromonadaceae</taxon>
        <taxon>Aeromonas</taxon>
    </lineage>
</organism>
<reference evidence="1 2" key="1">
    <citation type="submission" date="2019-10" db="EMBL/GenBank/DDBJ databases">
        <authorList>
            <person name="Karimi E."/>
        </authorList>
    </citation>
    <scope>NUCLEOTIDE SEQUENCE [LARGE SCALE GENOMIC DNA]</scope>
    <source>
        <strain evidence="1">Aeromonas sp. 8C</strain>
    </source>
</reference>
<dbReference type="Proteomes" id="UP000439123">
    <property type="component" value="Unassembled WGS sequence"/>
</dbReference>
<name>A0A653L036_AERVE</name>
<dbReference type="RefSeq" id="WP_158110674.1">
    <property type="nucleotide sequence ID" value="NZ_JAPAEQ010000001.1"/>
</dbReference>
<gene>
    <name evidence="1" type="ORF">AERO8C_20149</name>
</gene>
<evidence type="ECO:0000313" key="1">
    <source>
        <dbReference type="EMBL" id="VXA84999.1"/>
    </source>
</evidence>
<protein>
    <recommendedName>
        <fullName evidence="3">GIY-YIG nuclease family protein</fullName>
    </recommendedName>
</protein>
<evidence type="ECO:0008006" key="3">
    <source>
        <dbReference type="Google" id="ProtNLM"/>
    </source>
</evidence>
<dbReference type="AlphaFoldDB" id="A0A653L036"/>
<accession>A0A653L036</accession>
<sequence length="98" mass="11218">MFKVIVMINKDRANAYISGNSQFFDKEKSDLYQTIIGTDNHGGNNNFLNWARGFTSISQLEFFVIESSVKGEAMSKAKHYLYSNNISPSSIRTREYSF</sequence>
<evidence type="ECO:0000313" key="2">
    <source>
        <dbReference type="Proteomes" id="UP000439123"/>
    </source>
</evidence>